<dbReference type="GO" id="GO:0015074">
    <property type="term" value="P:DNA integration"/>
    <property type="evidence" value="ECO:0007669"/>
    <property type="project" value="InterPro"/>
</dbReference>
<dbReference type="PANTHER" id="PTHR11640">
    <property type="entry name" value="NEPHRIN"/>
    <property type="match status" value="1"/>
</dbReference>
<evidence type="ECO:0000259" key="7">
    <source>
        <dbReference type="PROSITE" id="PS50835"/>
    </source>
</evidence>
<keyword evidence="6" id="KW-0393">Immunoglobulin domain</keyword>
<accession>A0A6J8BIW7</accession>
<dbReference type="PANTHER" id="PTHR11640:SF164">
    <property type="entry name" value="MAM DOMAIN-CONTAINING GLYCOSYLPHOSPHATIDYLINOSITOL ANCHOR PROTEIN 1"/>
    <property type="match status" value="1"/>
</dbReference>
<comment type="subcellular location">
    <subcellularLocation>
        <location evidence="1">Membrane</location>
        <topology evidence="1">Single-pass type I membrane protein</topology>
    </subcellularLocation>
</comment>
<dbReference type="SMART" id="SM00409">
    <property type="entry name" value="IG"/>
    <property type="match status" value="3"/>
</dbReference>
<dbReference type="InterPro" id="IPR013762">
    <property type="entry name" value="Integrase-like_cat_sf"/>
</dbReference>
<dbReference type="GO" id="GO:0098609">
    <property type="term" value="P:cell-cell adhesion"/>
    <property type="evidence" value="ECO:0007669"/>
    <property type="project" value="TreeGrafter"/>
</dbReference>
<dbReference type="InterPro" id="IPR036179">
    <property type="entry name" value="Ig-like_dom_sf"/>
</dbReference>
<dbReference type="GO" id="GO:0005911">
    <property type="term" value="C:cell-cell junction"/>
    <property type="evidence" value="ECO:0007669"/>
    <property type="project" value="TreeGrafter"/>
</dbReference>
<keyword evidence="2" id="KW-0472">Membrane</keyword>
<dbReference type="GO" id="GO:0005886">
    <property type="term" value="C:plasma membrane"/>
    <property type="evidence" value="ECO:0007669"/>
    <property type="project" value="TreeGrafter"/>
</dbReference>
<dbReference type="GO" id="GO:0003677">
    <property type="term" value="F:DNA binding"/>
    <property type="evidence" value="ECO:0007669"/>
    <property type="project" value="InterPro"/>
</dbReference>
<keyword evidence="9" id="KW-1185">Reference proteome</keyword>
<dbReference type="SUPFAM" id="SSF48726">
    <property type="entry name" value="Immunoglobulin"/>
    <property type="match status" value="3"/>
</dbReference>
<dbReference type="Pfam" id="PF13927">
    <property type="entry name" value="Ig_3"/>
    <property type="match status" value="1"/>
</dbReference>
<dbReference type="EMBL" id="CACVKT020003420">
    <property type="protein sequence ID" value="CAC5383632.1"/>
    <property type="molecule type" value="Genomic_DNA"/>
</dbReference>
<evidence type="ECO:0000256" key="2">
    <source>
        <dbReference type="ARBA" id="ARBA00023136"/>
    </source>
</evidence>
<keyword evidence="3" id="KW-1015">Disulfide bond</keyword>
<dbReference type="Gene3D" id="1.10.443.10">
    <property type="entry name" value="Intergrase catalytic core"/>
    <property type="match status" value="1"/>
</dbReference>
<evidence type="ECO:0000256" key="5">
    <source>
        <dbReference type="ARBA" id="ARBA00023180"/>
    </source>
</evidence>
<dbReference type="Gene3D" id="2.60.40.10">
    <property type="entry name" value="Immunoglobulins"/>
    <property type="match status" value="3"/>
</dbReference>
<dbReference type="Proteomes" id="UP000507470">
    <property type="component" value="Unassembled WGS sequence"/>
</dbReference>
<name>A0A6J8BIW7_MYTCO</name>
<dbReference type="InterPro" id="IPR007110">
    <property type="entry name" value="Ig-like_dom"/>
</dbReference>
<dbReference type="PROSITE" id="PS50835">
    <property type="entry name" value="IG_LIKE"/>
    <property type="match status" value="2"/>
</dbReference>
<dbReference type="CDD" id="cd00096">
    <property type="entry name" value="Ig"/>
    <property type="match status" value="2"/>
</dbReference>
<proteinExistence type="predicted"/>
<feature type="domain" description="Ig-like" evidence="7">
    <location>
        <begin position="552"/>
        <end position="639"/>
    </location>
</feature>
<evidence type="ECO:0000256" key="6">
    <source>
        <dbReference type="ARBA" id="ARBA00023319"/>
    </source>
</evidence>
<protein>
    <recommendedName>
        <fullName evidence="7">Ig-like domain-containing protein</fullName>
    </recommendedName>
</protein>
<evidence type="ECO:0000313" key="8">
    <source>
        <dbReference type="EMBL" id="CAC5383632.1"/>
    </source>
</evidence>
<keyword evidence="4" id="KW-0233">DNA recombination</keyword>
<keyword evidence="5" id="KW-0325">Glycoprotein</keyword>
<gene>
    <name evidence="8" type="ORF">MCOR_19361</name>
</gene>
<dbReference type="AlphaFoldDB" id="A0A6J8BIW7"/>
<reference evidence="8 9" key="1">
    <citation type="submission" date="2020-06" db="EMBL/GenBank/DDBJ databases">
        <authorList>
            <person name="Li R."/>
            <person name="Bekaert M."/>
        </authorList>
    </citation>
    <scope>NUCLEOTIDE SEQUENCE [LARGE SCALE GENOMIC DNA]</scope>
    <source>
        <strain evidence="9">wild</strain>
    </source>
</reference>
<dbReference type="InterPro" id="IPR013783">
    <property type="entry name" value="Ig-like_fold"/>
</dbReference>
<dbReference type="GO" id="GO:0006310">
    <property type="term" value="P:DNA recombination"/>
    <property type="evidence" value="ECO:0007669"/>
    <property type="project" value="UniProtKB-KW"/>
</dbReference>
<organism evidence="8 9">
    <name type="scientific">Mytilus coruscus</name>
    <name type="common">Sea mussel</name>
    <dbReference type="NCBI Taxonomy" id="42192"/>
    <lineage>
        <taxon>Eukaryota</taxon>
        <taxon>Metazoa</taxon>
        <taxon>Spiralia</taxon>
        <taxon>Lophotrochozoa</taxon>
        <taxon>Mollusca</taxon>
        <taxon>Bivalvia</taxon>
        <taxon>Autobranchia</taxon>
        <taxon>Pteriomorphia</taxon>
        <taxon>Mytilida</taxon>
        <taxon>Mytiloidea</taxon>
        <taxon>Mytilidae</taxon>
        <taxon>Mytilinae</taxon>
        <taxon>Mytilus</taxon>
    </lineage>
</organism>
<evidence type="ECO:0000313" key="9">
    <source>
        <dbReference type="Proteomes" id="UP000507470"/>
    </source>
</evidence>
<evidence type="ECO:0000256" key="3">
    <source>
        <dbReference type="ARBA" id="ARBA00023157"/>
    </source>
</evidence>
<dbReference type="OrthoDB" id="6161220at2759"/>
<dbReference type="InterPro" id="IPR003599">
    <property type="entry name" value="Ig_sub"/>
</dbReference>
<dbReference type="SUPFAM" id="SSF56349">
    <property type="entry name" value="DNA breaking-rejoining enzymes"/>
    <property type="match status" value="1"/>
</dbReference>
<sequence length="745" mass="84456">MRIGGITYVNKNADNHVVKISGIKFEDIISEVFVTIMSSKTDQIGCSTTLILSTNDNDDEICVVKTLKDYLQLRPDCQGQLFCHLYHNKLTRFQFLAVLRSALNFLSLNPEEFNTHSFRIGAATTAALEGKTDEEIQSMGRWNSNSHFCGLDYWILLDTKASSHSQMRPLGNDLGLHKLGYKLMCAGMSDMSVYNVVPIVENLIHCWGLADAVLLHCGGNDIGLVNCAKLLFDIKFMLDIVGRMVNGTFFILNIDVKVGRVFVVGKFTSNKEKHASNRKIVFVSTHETVVFNCTCFNQNESTWRILKRSAEIGNDTNEAETRNIIYTQGLLLNPKLINSHIDISGDYERGECNLIIRNFSTEDTGTYKCQYWETGFVWTDTYNVYLRIPPSDLKIQHTIDRDGKKLLRGIEETKLTVVCTVKSGKPEETLVLKTNGSTIQRGKRWSSRVFVCSYKKGQPGVIYKPDLVIHNINPETFVEGHSTKLCCQAYGNPHVKTIEWNKNGESVVNGYDSYLCLEFTPLHRSDAERYTCKATKIVGPSELAMLYTVLYPPVIDITRTLVEQNITLVCNPNGEPNNYTFDDWEHHSEFKEYIRSVRGTQDGKLTILKAGNKNRRHEDDGIYTCKSSNGIPDVQAELYQKGTVLINDQGPPIFVKANKRIQFGQYGQKINLSVFLYNKFGNIQTRISNQNMDLKIQSTEENIQKYDLFHNVNVTVNGIKISFQMVLNKSEDFKDYTIKACNQIG</sequence>
<evidence type="ECO:0000256" key="4">
    <source>
        <dbReference type="ARBA" id="ARBA00023172"/>
    </source>
</evidence>
<evidence type="ECO:0000256" key="1">
    <source>
        <dbReference type="ARBA" id="ARBA00004479"/>
    </source>
</evidence>
<dbReference type="InterPro" id="IPR011010">
    <property type="entry name" value="DNA_brk_join_enz"/>
</dbReference>
<feature type="domain" description="Ig-like" evidence="7">
    <location>
        <begin position="465"/>
        <end position="544"/>
    </location>
</feature>
<dbReference type="GO" id="GO:0050839">
    <property type="term" value="F:cell adhesion molecule binding"/>
    <property type="evidence" value="ECO:0007669"/>
    <property type="project" value="TreeGrafter"/>
</dbReference>
<dbReference type="InterPro" id="IPR051275">
    <property type="entry name" value="Cell_adhesion_signaling"/>
</dbReference>